<dbReference type="EMBL" id="CP054493">
    <property type="protein sequence ID" value="QOY54530.1"/>
    <property type="molecule type" value="Genomic_DNA"/>
</dbReference>
<sequence>MRIEVENIENTYIIGDVHGCFYTLQKLLVKLPVDADIIFVGDLCDRGLHTKEVIELVMKNNYHCILGNHDDYMITHIQECTDNRELCVRWNIEDYMGGEQTLLSYKDSYETMLNHVKWLESMPRYIEIDKYFITHGFSLPYYQRRNNSSAHTGLLKNRISDEDEWGHDWEKDWKSYDVVNIFGHTDYNEIEIGENYYGIDTGCVYGGKLTALQLGSMNIIEEIVDSRDI</sequence>
<evidence type="ECO:0000259" key="1">
    <source>
        <dbReference type="Pfam" id="PF00149"/>
    </source>
</evidence>
<dbReference type="SUPFAM" id="SSF56300">
    <property type="entry name" value="Metallo-dependent phosphatases"/>
    <property type="match status" value="1"/>
</dbReference>
<dbReference type="InterPro" id="IPR004843">
    <property type="entry name" value="Calcineurin-like_PHP"/>
</dbReference>
<evidence type="ECO:0000313" key="3">
    <source>
        <dbReference type="Proteomes" id="UP000593836"/>
    </source>
</evidence>
<feature type="domain" description="Calcineurin-like phosphoesterase" evidence="1">
    <location>
        <begin position="12"/>
        <end position="172"/>
    </location>
</feature>
<proteinExistence type="predicted"/>
<protein>
    <submittedName>
        <fullName evidence="2">Metallophosphoesterase</fullName>
    </submittedName>
</protein>
<dbReference type="RefSeq" id="WP_194366575.1">
    <property type="nucleotide sequence ID" value="NZ_CP054493.1"/>
</dbReference>
<reference evidence="2 3" key="1">
    <citation type="submission" date="2020-05" db="EMBL/GenBank/DDBJ databases">
        <title>Sulfurimonas marisnigri, sp. nov., and Sulfurimonas baltica, sp. nov., manganese oxide reducing chemolithoautotrophs of the class Epsilonproteobacteria isolated from the pelagic redoxclines of the Black and Baltic Seas and emended description of the genus Sulfurimonas.</title>
        <authorList>
            <person name="Henkel J.V."/>
            <person name="Laudan C."/>
            <person name="Werner J."/>
            <person name="Neu T."/>
            <person name="Plewe S."/>
            <person name="Sproer C."/>
            <person name="Bunk B."/>
            <person name="Schulz-Vogt H.N."/>
        </authorList>
    </citation>
    <scope>NUCLEOTIDE SEQUENCE [LARGE SCALE GENOMIC DNA]</scope>
    <source>
        <strain evidence="2 3">SoZ1</strain>
    </source>
</reference>
<dbReference type="AlphaFoldDB" id="A0A7S7M096"/>
<organism evidence="2 3">
    <name type="scientific">Candidatus Sulfurimonas marisnigri</name>
    <dbReference type="NCBI Taxonomy" id="2740405"/>
    <lineage>
        <taxon>Bacteria</taxon>
        <taxon>Pseudomonadati</taxon>
        <taxon>Campylobacterota</taxon>
        <taxon>Epsilonproteobacteria</taxon>
        <taxon>Campylobacterales</taxon>
        <taxon>Sulfurimonadaceae</taxon>
        <taxon>Sulfurimonas</taxon>
    </lineage>
</organism>
<evidence type="ECO:0000313" key="2">
    <source>
        <dbReference type="EMBL" id="QOY54530.1"/>
    </source>
</evidence>
<dbReference type="InterPro" id="IPR050126">
    <property type="entry name" value="Ap4A_hydrolase"/>
</dbReference>
<dbReference type="PANTHER" id="PTHR42850">
    <property type="entry name" value="METALLOPHOSPHOESTERASE"/>
    <property type="match status" value="1"/>
</dbReference>
<name>A0A7S7M096_9BACT</name>
<gene>
    <name evidence="2" type="ORF">HUE87_11790</name>
</gene>
<dbReference type="InterPro" id="IPR029052">
    <property type="entry name" value="Metallo-depent_PP-like"/>
</dbReference>
<accession>A0A7S7M096</accession>
<keyword evidence="3" id="KW-1185">Reference proteome</keyword>
<dbReference type="Gene3D" id="3.60.21.10">
    <property type="match status" value="1"/>
</dbReference>
<dbReference type="KEGG" id="smas:HUE87_11790"/>
<dbReference type="GO" id="GO:0005737">
    <property type="term" value="C:cytoplasm"/>
    <property type="evidence" value="ECO:0007669"/>
    <property type="project" value="TreeGrafter"/>
</dbReference>
<dbReference type="Pfam" id="PF00149">
    <property type="entry name" value="Metallophos"/>
    <property type="match status" value="1"/>
</dbReference>
<dbReference type="PANTHER" id="PTHR42850:SF4">
    <property type="entry name" value="ZINC-DEPENDENT ENDOPOLYPHOSPHATASE"/>
    <property type="match status" value="1"/>
</dbReference>
<dbReference type="Proteomes" id="UP000593836">
    <property type="component" value="Chromosome"/>
</dbReference>
<dbReference type="GO" id="GO:0016791">
    <property type="term" value="F:phosphatase activity"/>
    <property type="evidence" value="ECO:0007669"/>
    <property type="project" value="TreeGrafter"/>
</dbReference>